<dbReference type="SUPFAM" id="SSF54495">
    <property type="entry name" value="UBC-like"/>
    <property type="match status" value="1"/>
</dbReference>
<evidence type="ECO:0000259" key="34">
    <source>
        <dbReference type="PROSITE" id="PS50127"/>
    </source>
</evidence>
<dbReference type="PANTHER" id="PTHR46116:SF39">
    <property type="entry name" value="BACULOVIRAL IAP REPEAT-CONTAINING PROTEIN 6"/>
    <property type="match status" value="1"/>
</dbReference>
<evidence type="ECO:0000256" key="22">
    <source>
        <dbReference type="ARBA" id="ARBA00023136"/>
    </source>
</evidence>
<keyword evidence="14" id="KW-0479">Metal-binding</keyword>
<evidence type="ECO:0000256" key="9">
    <source>
        <dbReference type="ARBA" id="ARBA00022618"/>
    </source>
</evidence>
<comment type="similarity">
    <text evidence="27">Belongs to the BIRC6 family.</text>
</comment>
<evidence type="ECO:0000256" key="26">
    <source>
        <dbReference type="ARBA" id="ARBA00039076"/>
    </source>
</evidence>
<comment type="subcellular location">
    <subcellularLocation>
        <location evidence="4">Cytoplasm</location>
        <location evidence="4">Cytoskeleton</location>
        <location evidence="4">Microtubule organizing center</location>
        <location evidence="4">Centrosome</location>
    </subcellularLocation>
    <subcellularLocation>
        <location evidence="5">Cytoplasm</location>
        <location evidence="5">Cytoskeleton</location>
        <location evidence="5">Spindle pole</location>
    </subcellularLocation>
    <subcellularLocation>
        <location evidence="1">Endosome</location>
    </subcellularLocation>
    <subcellularLocation>
        <location evidence="2">Golgi apparatus</location>
        <location evidence="2">trans-Golgi network membrane</location>
    </subcellularLocation>
    <subcellularLocation>
        <location evidence="3">Midbody</location>
    </subcellularLocation>
</comment>
<dbReference type="Ensembl" id="ENSCCET00000012176.1">
    <property type="protein sequence ID" value="ENSCCEP00000007597.1"/>
    <property type="gene ID" value="ENSCCEG00000006993.1"/>
</dbReference>
<dbReference type="FunFam" id="3.10.110.10:FF:000014">
    <property type="entry name" value="Baculoviral IAP repeat-containing protein 6"/>
    <property type="match status" value="1"/>
</dbReference>
<dbReference type="PROSITE" id="PS50127">
    <property type="entry name" value="UBC_2"/>
    <property type="match status" value="1"/>
</dbReference>
<keyword evidence="7" id="KW-0597">Phosphoprotein</keyword>
<evidence type="ECO:0000256" key="15">
    <source>
        <dbReference type="ARBA" id="ARBA00022737"/>
    </source>
</evidence>
<evidence type="ECO:0000256" key="10">
    <source>
        <dbReference type="ARBA" id="ARBA00022679"/>
    </source>
</evidence>
<dbReference type="SMART" id="SM00212">
    <property type="entry name" value="UBCc"/>
    <property type="match status" value="1"/>
</dbReference>
<evidence type="ECO:0000256" key="27">
    <source>
        <dbReference type="ARBA" id="ARBA00060909"/>
    </source>
</evidence>
<sequence length="4773" mass="522780">LCSLCYHPALNAILAVTARGAIKVIDGTSGATLQASALGAKPGGRVKCQYISAVDKVIFVDDYAVGCRKDLNGILLLDTALQTPVSKQDDVVQLELPVTEAQQLLSACIEKVDVSSTEGYDLFITQLKDGLKNTSHETAANHKVAKWATVTFHLPHHVLKSVASAIVNELKKINQNIAALPVASSVMDRLSYLLPSARPELGVGPGRSVDRSLMYSEANRRETFTSWPHVGYRWAQPDPMAQAGFYHQPASSGDDRAMCFTCSVCLVCWEPTDEPWSEHERHSPNCPFVKGEHTQNVPLSVTLATSPAQFPCTDGTDRITCFGSGSCPHFLAAATKRGKICIWDVSKLMKVHLKFEINAYDPAIVQQLMLSGEQSSGVDSRRPTLAWLEDSSSCSDIPKLEGDSDDLLEDSDSEEHSRSESVTGHTSQKETMEVSLDITALSVLQQPEKLQWEIVANVLEDTVKDLEELGANPCLANCKSEKMKEKHLEQHNIPFPCLLAGGLLTYKSPATSPVSSNSQRSLDGLSRTRGESVSEQGSTDNESCTNSELNSPLVRRTLPVLLLYSIKESDEKAGKLFSQMNNIMSKSIHDDGFTVPQIIEMELDSQEQLLLQDPPVTYIQQFADAAANLTSPDSDKWSSMVPKPGTLVQCLRLPKFAEEENLCVDSITPCADGIHLLIGLRTCPVESLSAINQVEALNNLNKLNSALCNRRKGELESSLAVVNGTSIDVIQHESPADVPTPLIIQPEQRSVSGGYLVLYKMNYATRIVTLEEEPVKIQHIKDPQDTITSMILLPPDILDNREDDCEEPVEEIQLTSKNGNGRERRSEISTLGHLVITTQGGYVKILDLSNFEILAKVEPPKKEGTEEPDMFVSVIYCSGTDRLCACTKGGELHFLQIGGTCDDIDEADILVDGSLSKSVEQSSEGTKPLSNPSSPGITGVDLLVDQPFSLETLTSLVELTRFETLTPRFSATVPPCWVEVQQEQQQRRHPQHLHQQHHGDAAQHTRTWKLQTDSNSWDEHVFELVLPKACMVGHVDFKFVLNSNITNIPQIQVTLLKNKAPGLGKVNEAAVDRQIAFPLSPAHNIEMERNGKPGLVEFSEEMQYMDVEEPQCLRLCPFLEEHKEDILCGPVWLATGLDLSGHAGMLTLTSPKLVKGMAGGKYRSFLIHVKAVNDRGTEEICNGGIRPVVRIPPLKPQTNKGHSLASLLAKVAAGKEKPSSKIEATTSSRKSDNLRGCDLLQEVSVTIRRFKKTSISKERVQRCAMLQFSEFHEKLLTTLCKKTEEGLTTEHAQSLVLDTLCWLAGVYSNGPGSSKEGNDSLLSKTRKCVSDIIRVCFFEAGRSIAHKCARFLALCISNGRCDPSQQGFGSVLLKALLDNMPLLPAAATGGSVYWYFVLLNYVKDEDLAGCSTACASLLTAVSRQLQDRLTPMEALLQTRYGLYSSPFDPVLFDLEICGSSCKNVYNSSIGVQSDEIDLSDVLSGNGKISSCAAAEGSFTSLTGLLEVEPLHFTCVSTSDGTRIERDDASTFTVSTFGVTPAVGGLSSGTVGEASTALSSAAQVALQSLSHAMASAEQQLQVLQEKQQQLLKLQQQKAKLEAKLHQTTAAAAAAASAVGPVHNSVPSNTVAAPGFFIHPSDVIPPTPKTTPLFMTPPLTPPNEAVSAVINAELAQLFPGSVIDPPTVNLAAHNKNTNKSRTNPLGSGLALAISHASHFLQPPPHQSIIIERMHSGARRFVTLDFGRPILLTDVLIPTCGDLASLSIDIWTLGEEVDGRRLVVATDISTHSLILHDLLPPPVCRFMKITVIGRYGSTNARAKIPLGFYYGHTYILPFENELKLMHDPLRGEGEAANQPEIDQHLAMMVALQEDIQCRYNLACHRLEILLQSIDLPPLNSANNAQYFLRKPDKAVEEDSRVFSAYQDCIQLQLQLNLAHHAVQRLKVALGASRKTLKEQSDPKELIQMSSTEQLRTIIRYLLDTLLSLLHSSNVPVVLQSTFHAQACEELFKHLCISGTPKIRLHTGLLLVQLCGGERWWGQFLSNVLQELYNSEQLLIFPQDRVFMLLSCIGQRSLSNSGVLESLLNLLDNLLSPLQPHLPVHRRTEGVLDIPMISWVVMLVSRLLDYVATVEDEAATAKKPLNGKERERFLTGNQWSFINNSLHTQSLSRSTKGNSSLDRLYSRKIRKQLVHHKQQLNLLKAKQKALVEQMEKEKIQSNKGSSYKLLVEQAKLKQATSKHFKDLIRLRRTAEWPRSSLDTEVSTAKETPEIEPLPFTLAHERCISVVQKLALFLLSMDFTCHADLLLFVCKVLARIANATRPTIHLCEIVNETQLERLLLLLVGTDFNRGDISWGGAWAQYSLTCMLQDILAGELLAPIAAEAMEESALGEDAGASAGDSDDSLQQSTVQLVETIDEPLTHDITGAPPLSSLEKDKDIDLELLQDLMEVDIDPLDIDLEKDPLAAKVFKPISSTWYDYWGAEYGTYNYNPYIGGVGIPVAKPPVTTEKNGSQTVSISLKMMSTLEADSILQALTNTSPTLTQSPSGTDDSLLRGLHAANQNAQLIVQLSSIPMLSTCFNKLFSMLQVHHVQYLSLNLRVVFLYFLLLRIQVISSVTSFLSVLAWYPNTLLRTWCLVLHSLTLMTNMQLNAGPSSAIGAQESTAQLLVSDPNLIHVLVKFLSGTNPHGTNQHSPQVGPTATQAMQEFLTRLQVHLSSTCPQMFSEFLLKLIHILSTERGAFQTGQGPLDAQVKLLEFTLEQNFEVVSVSTISAVIESITFLVHHYITCSDKVMSRSGSDSSVGARACFGGLFANIIRPGDAKAVCGEMTRDQLMFDLLKLINILVQLPLSSNREYSARVPVASSTTDSVSDEEKVSGGKDGNGSNPNTQGSTAYVADLVLANQQIMSQILSALGQCNSSAMAMIIGASGLHLTKHENFHGGLDAISVGDGLFTILTTLSKKATTVQVMLQPILTYMACGYMGRQGSLATCQLSEPLLWFILRVLDTSEALKAFHDMGGVQLICNNMVTSTRAIVNTARSMVSTIMKFLDSGPTKATDSSLKARVLASEPDNAEGIHNFAPLGSITSSSPTAQPAEVLLQATPPHRRARSAAWSYIFLPEEAWCDLTIHLPAAVLLKEIHIQPHLASLATCPSSVSVEISADGVNMLPLSTPVITSGLTYIKIQLVKAEVASAVCLRLHRPRDASTLGLSQIKLLGLTAFGNTSSATVNNPFLPSEDQVSKTSIGWLRLLHHCLTHISDLEGMMASAAAPTANLLQTCAALLMSPYCGMHSPNIEAVLVKIGLQSTRIGLKLIDILLRNCSASGSDPADLNSPLLFGRLNGLSSDSTIDILYQLGTTQDPGTKDRIQALLKWVSDSARVAAMKKSGRVSYICPNSSTREYGLLMPSPSHLHCVAAILWHSYELLVEYNLPALLDRELFESLFNWSMSLPCNMVLKKAVDSLLCSMCHIHPNYFSLLMGWMGITPPPMQCQHRLSMTDDSKKQDLSSSLTDDSKNAQAPLALTESHLATLAASSQSPEAIKQLLDSGLPSLLVRSLASFCFNHTSSSDCTAQSMDITQDRLRRHHVPQHFNKMPITADLVAPVLRFLTEVGNSHMMKDWLGGSEVNPLWTALLFLLCHSGATSGGHNMTAQQTSARSSLLSSTVTTGLTTQQRTAIENATVAFFLQCISCHPNNQRLMAQVLCELFQSSPQRGNLPTSGNISGFIRRLFLQLMLEDEKVTLFLQSPCPLYKGRINATSHVIQHPMYGAGHKFRTLHLPVSTTLAEVLDRVSDTPSITAKLINEQKEDKEKKNYEEKEKVKAENGFQDNYSVVVASGLKSQSKRAVSSTPPRPPSRRGRVMSDKVGTSSSGGESSSKTISVPVFHLYHKLLPGQPLPAEMTLAQLLTLLYDRKLPQGYRSIDLTVKLGSKVISDPSLSKTDSFKRLHTEKEHADLLGPCPEDEAISPGDECMDAVLDESLLETCPIQSPLQVFAGMGGLALIAERLPMLYPDVIQQVSTPVVTSATQEKQKDSDQFEWVTIEQSGELVYEAPETIAAEPPPIKSTVQTMSPIPAHSLAAFGLFLRLPGYAEVLLKERKHAQCLLRLVLGVTDDGEGSMCHILQSPSANVLPTLPFHVLRSLFSTTPLTTDDGVLLRRMALEIGAIHLILACLSALSHHAPRVPNSSPNQAEPQVSSTHNTASTEEQQLYWAKGTGFGTGSTASGWDVEQALTKQRLEEEHVTCLLQVLASYINPAGSTSNEESQTSHEGRGQNSSALPSVLLELLSQSCLIPAMSSYLRNDSVLDMARHVPLYRALLELLRAIASCTSMVPLLLPLSGESSEEEEEQLESQASVGTLLAKMKTCVDTYTNRLRSKKDKAKAGVKPDTSDQEPEGLTLLVPDIQKTAEIVYAATTSLRQANQEKKMAEYSKKAAVKPKPLSVLRSLEEKYVAVMKKLQFDTFEMVSEDDDGKLVFKVNYHYMSQVKNASDANSAARARRLAQEAVTLSTSLPLSSSSSVFVRCDEERLDIMKVLITGPADTPYANGCFEFDVYFPQDYPNSPPLVNLETTGGHSVRFNPNLYNDGKVCLSILNTWHGRPEEKWNPQTSSFLQVLVSVQSLILVAEPYFNEPGYERSRGTPSGTQSSREYDGNIRQATVKWAMLEQMRNPSPCFKEVIHKHFFLKRVEIMAQCEEWIADIQQYSSDKRVGRTMSHHAAALKRHTAQLREELLKLPCPEGLDPDTDDSPEKCSATTSSEETMLHDQVKPSSSKDVPTDFKS</sequence>
<evidence type="ECO:0000256" key="1">
    <source>
        <dbReference type="ARBA" id="ARBA00004177"/>
    </source>
</evidence>
<feature type="coiled-coil region" evidence="32">
    <location>
        <begin position="1565"/>
        <end position="1609"/>
    </location>
</feature>
<evidence type="ECO:0000256" key="33">
    <source>
        <dbReference type="SAM" id="MobiDB-lite"/>
    </source>
</evidence>
<name>A0A8C0UFF5_CYACU</name>
<dbReference type="InterPro" id="IPR016135">
    <property type="entry name" value="UBQ-conjugating_enzyme/RWD"/>
</dbReference>
<dbReference type="Proteomes" id="UP000694410">
    <property type="component" value="Unplaced"/>
</dbReference>
<accession>A0A8C0UFF5</accession>
<evidence type="ECO:0000256" key="19">
    <source>
        <dbReference type="ARBA" id="ARBA00022833"/>
    </source>
</evidence>
<feature type="region of interest" description="Disordered" evidence="33">
    <location>
        <begin position="3487"/>
        <end position="3508"/>
    </location>
</feature>
<dbReference type="InterPro" id="IPR022103">
    <property type="entry name" value="BIRC6"/>
</dbReference>
<keyword evidence="19" id="KW-0862">Zinc</keyword>
<feature type="region of interest" description="Disordered" evidence="33">
    <location>
        <begin position="2859"/>
        <end position="2886"/>
    </location>
</feature>
<protein>
    <recommendedName>
        <fullName evidence="28">Dual E2 ubiquitin-conjugating enzyme/E3 ubiquitin-protein ligase BIRC6</fullName>
        <ecNumber evidence="26">2.3.2.24</ecNumber>
    </recommendedName>
    <alternativeName>
        <fullName evidence="31">BIR repeat-containing ubiquitin-conjugating enzyme</fullName>
    </alternativeName>
    <alternativeName>
        <fullName evidence="30">Baculoviral IAP repeat-containing protein 6</fullName>
    </alternativeName>
    <alternativeName>
        <fullName evidence="29">Ubiquitin-conjugating BIR domain enzyme apollon</fullName>
    </alternativeName>
</protein>
<dbReference type="GO" id="GO:0005768">
    <property type="term" value="C:endosome"/>
    <property type="evidence" value="ECO:0007669"/>
    <property type="project" value="UniProtKB-SubCell"/>
</dbReference>
<dbReference type="GO" id="GO:0016567">
    <property type="term" value="P:protein ubiquitination"/>
    <property type="evidence" value="ECO:0007669"/>
    <property type="project" value="UniProtKB-ARBA"/>
</dbReference>
<keyword evidence="36" id="KW-1185">Reference proteome</keyword>
<evidence type="ECO:0000256" key="17">
    <source>
        <dbReference type="ARBA" id="ARBA00022776"/>
    </source>
</evidence>
<reference evidence="35" key="1">
    <citation type="submission" date="2025-08" db="UniProtKB">
        <authorList>
            <consortium name="Ensembl"/>
        </authorList>
    </citation>
    <scope>IDENTIFICATION</scope>
</reference>
<dbReference type="CDD" id="cd23810">
    <property type="entry name" value="UBCc_BIRC6"/>
    <property type="match status" value="1"/>
</dbReference>
<dbReference type="SUPFAM" id="SSF57924">
    <property type="entry name" value="Inhibitor of apoptosis (IAP) repeat"/>
    <property type="match status" value="1"/>
</dbReference>
<keyword evidence="12" id="KW-0053">Apoptosis</keyword>
<evidence type="ECO:0000256" key="21">
    <source>
        <dbReference type="ARBA" id="ARBA00023034"/>
    </source>
</evidence>
<feature type="compositionally biased region" description="Acidic residues" evidence="33">
    <location>
        <begin position="403"/>
        <end position="413"/>
    </location>
</feature>
<feature type="compositionally biased region" description="Low complexity" evidence="33">
    <location>
        <begin position="3861"/>
        <end position="3871"/>
    </location>
</feature>
<evidence type="ECO:0000256" key="4">
    <source>
        <dbReference type="ARBA" id="ARBA00004300"/>
    </source>
</evidence>
<evidence type="ECO:0000256" key="6">
    <source>
        <dbReference type="ARBA" id="ARBA00022490"/>
    </source>
</evidence>
<keyword evidence="17" id="KW-0498">Mitosis</keyword>
<evidence type="ECO:0000256" key="24">
    <source>
        <dbReference type="ARBA" id="ARBA00023306"/>
    </source>
</evidence>
<dbReference type="GO" id="GO:0005794">
    <property type="term" value="C:Golgi apparatus"/>
    <property type="evidence" value="ECO:0007669"/>
    <property type="project" value="UniProtKB-SubCell"/>
</dbReference>
<dbReference type="Gene3D" id="3.10.110.10">
    <property type="entry name" value="Ubiquitin Conjugating Enzyme"/>
    <property type="match status" value="1"/>
</dbReference>
<evidence type="ECO:0000256" key="11">
    <source>
        <dbReference type="ARBA" id="ARBA00022690"/>
    </source>
</evidence>
<comment type="catalytic activity">
    <reaction evidence="25">
        <text>S-ubiquitinyl-[E1 ubiquitin-activating enzyme]-L-cysteine + [acceptor protein]-L-lysine = [E1 ubiquitin-activating enzyme]-L-cysteine + N(6)-monoubiquitinyl-[acceptor protein]-L-lysine.</text>
        <dbReference type="EC" id="2.3.2.24"/>
    </reaction>
</comment>
<feature type="compositionally biased region" description="Polar residues" evidence="33">
    <location>
        <begin position="4178"/>
        <end position="4197"/>
    </location>
</feature>
<dbReference type="PROSITE" id="PS50143">
    <property type="entry name" value="BIR_REPEAT_2"/>
    <property type="match status" value="1"/>
</dbReference>
<feature type="region of interest" description="Disordered" evidence="33">
    <location>
        <begin position="4175"/>
        <end position="4197"/>
    </location>
</feature>
<feature type="compositionally biased region" description="Polar residues" evidence="33">
    <location>
        <begin position="510"/>
        <end position="521"/>
    </location>
</feature>
<dbReference type="GO" id="GO:0005813">
    <property type="term" value="C:centrosome"/>
    <property type="evidence" value="ECO:0007669"/>
    <property type="project" value="UniProtKB-SubCell"/>
</dbReference>
<dbReference type="Pfam" id="PF00653">
    <property type="entry name" value="BIR"/>
    <property type="match status" value="1"/>
</dbReference>
<evidence type="ECO:0000256" key="7">
    <source>
        <dbReference type="ARBA" id="ARBA00022553"/>
    </source>
</evidence>
<dbReference type="InterPro" id="IPR000608">
    <property type="entry name" value="UBC"/>
</dbReference>
<keyword evidence="10" id="KW-0808">Transferase</keyword>
<dbReference type="PANTHER" id="PTHR46116">
    <property type="entry name" value="(E3-INDEPENDENT) E2 UBIQUITIN-CONJUGATING ENZYME"/>
    <property type="match status" value="1"/>
</dbReference>
<feature type="region of interest" description="Disordered" evidence="33">
    <location>
        <begin position="510"/>
        <end position="549"/>
    </location>
</feature>
<evidence type="ECO:0000256" key="23">
    <source>
        <dbReference type="ARBA" id="ARBA00023212"/>
    </source>
</evidence>
<dbReference type="GO" id="GO:0032465">
    <property type="term" value="P:regulation of cytokinesis"/>
    <property type="evidence" value="ECO:0007669"/>
    <property type="project" value="InterPro"/>
</dbReference>
<evidence type="ECO:0000256" key="14">
    <source>
        <dbReference type="ARBA" id="ARBA00022723"/>
    </source>
</evidence>
<dbReference type="GO" id="GO:0043066">
    <property type="term" value="P:negative regulation of apoptotic process"/>
    <property type="evidence" value="ECO:0007669"/>
    <property type="project" value="UniProtKB-ARBA"/>
</dbReference>
<feature type="compositionally biased region" description="Basic residues" evidence="33">
    <location>
        <begin position="987"/>
        <end position="996"/>
    </location>
</feature>
<evidence type="ECO:0000256" key="29">
    <source>
        <dbReference type="ARBA" id="ARBA00075349"/>
    </source>
</evidence>
<keyword evidence="21" id="KW-0333">Golgi apparatus</keyword>
<evidence type="ECO:0000256" key="30">
    <source>
        <dbReference type="ARBA" id="ARBA00079718"/>
    </source>
</evidence>
<evidence type="ECO:0000256" key="32">
    <source>
        <dbReference type="SAM" id="Coils"/>
    </source>
</evidence>
<evidence type="ECO:0000313" key="36">
    <source>
        <dbReference type="Proteomes" id="UP000694410"/>
    </source>
</evidence>
<reference evidence="35" key="2">
    <citation type="submission" date="2025-09" db="UniProtKB">
        <authorList>
            <consortium name="Ensembl"/>
        </authorList>
    </citation>
    <scope>IDENTIFICATION</scope>
</reference>
<dbReference type="FunFam" id="1.10.1170.10:FF:000001">
    <property type="entry name" value="baculoviral IAP repeat-containing protein 6 isoform X1"/>
    <property type="match status" value="1"/>
</dbReference>
<keyword evidence="11" id="KW-0646">Protease inhibitor</keyword>
<feature type="region of interest" description="Disordered" evidence="33">
    <location>
        <begin position="4729"/>
        <end position="4773"/>
    </location>
</feature>
<dbReference type="GO" id="GO:0004869">
    <property type="term" value="F:cysteine-type endopeptidase inhibitor activity"/>
    <property type="evidence" value="ECO:0007669"/>
    <property type="project" value="UniProtKB-KW"/>
</dbReference>
<dbReference type="EC" id="2.3.2.24" evidence="26"/>
<evidence type="ECO:0000256" key="5">
    <source>
        <dbReference type="ARBA" id="ARBA00004647"/>
    </source>
</evidence>
<dbReference type="GO" id="GO:0046872">
    <property type="term" value="F:metal ion binding"/>
    <property type="evidence" value="ECO:0007669"/>
    <property type="project" value="UniProtKB-KW"/>
</dbReference>
<keyword evidence="8" id="KW-0853">WD repeat</keyword>
<feature type="compositionally biased region" description="Basic and acidic residues" evidence="33">
    <location>
        <begin position="3491"/>
        <end position="3500"/>
    </location>
</feature>
<keyword evidence="24" id="KW-0131">Cell cycle</keyword>
<feature type="domain" description="UBC core" evidence="34">
    <location>
        <begin position="4489"/>
        <end position="4656"/>
    </location>
</feature>
<keyword evidence="32" id="KW-0175">Coiled coil</keyword>
<evidence type="ECO:0000256" key="3">
    <source>
        <dbReference type="ARBA" id="ARBA00004214"/>
    </source>
</evidence>
<dbReference type="SMART" id="SM00238">
    <property type="entry name" value="BIR"/>
    <property type="match status" value="1"/>
</dbReference>
<evidence type="ECO:0000256" key="8">
    <source>
        <dbReference type="ARBA" id="ARBA00022574"/>
    </source>
</evidence>
<proteinExistence type="inferred from homology"/>
<feature type="region of interest" description="Disordered" evidence="33">
    <location>
        <begin position="4250"/>
        <end position="4269"/>
    </location>
</feature>
<keyword evidence="23" id="KW-0206">Cytoskeleton</keyword>
<keyword evidence="16" id="KW-0967">Endosome</keyword>
<evidence type="ECO:0000256" key="2">
    <source>
        <dbReference type="ARBA" id="ARBA00004198"/>
    </source>
</evidence>
<keyword evidence="13" id="KW-0789">Thiol protease inhibitor</keyword>
<dbReference type="GO" id="GO:0005634">
    <property type="term" value="C:nucleus"/>
    <property type="evidence" value="ECO:0007669"/>
    <property type="project" value="TreeGrafter"/>
</dbReference>
<dbReference type="GO" id="GO:0042127">
    <property type="term" value="P:regulation of cell population proliferation"/>
    <property type="evidence" value="ECO:0007669"/>
    <property type="project" value="UniProtKB-ARBA"/>
</dbReference>
<evidence type="ECO:0000256" key="16">
    <source>
        <dbReference type="ARBA" id="ARBA00022753"/>
    </source>
</evidence>
<evidence type="ECO:0000256" key="13">
    <source>
        <dbReference type="ARBA" id="ARBA00022704"/>
    </source>
</evidence>
<keyword evidence="6" id="KW-0963">Cytoplasm</keyword>
<evidence type="ECO:0000256" key="12">
    <source>
        <dbReference type="ARBA" id="ARBA00022703"/>
    </source>
</evidence>
<keyword evidence="15" id="KW-0677">Repeat</keyword>
<keyword evidence="20" id="KW-0832">Ubl conjugation</keyword>
<feature type="region of interest" description="Disordered" evidence="33">
    <location>
        <begin position="396"/>
        <end position="431"/>
    </location>
</feature>
<feature type="region of interest" description="Disordered" evidence="33">
    <location>
        <begin position="3836"/>
        <end position="3872"/>
    </location>
</feature>
<dbReference type="GO" id="GO:0000922">
    <property type="term" value="C:spindle pole"/>
    <property type="evidence" value="ECO:0007669"/>
    <property type="project" value="UniProtKB-SubCell"/>
</dbReference>
<dbReference type="GO" id="GO:0030496">
    <property type="term" value="C:midbody"/>
    <property type="evidence" value="ECO:0007669"/>
    <property type="project" value="UniProtKB-SubCell"/>
</dbReference>
<dbReference type="InterPro" id="IPR001370">
    <property type="entry name" value="BIR_rpt"/>
</dbReference>
<gene>
    <name evidence="35" type="primary">BIRC6</name>
</gene>
<organism evidence="35 36">
    <name type="scientific">Cyanistes caeruleus</name>
    <name type="common">Eurasian blue tit</name>
    <name type="synonym">Parus caeruleus</name>
    <dbReference type="NCBI Taxonomy" id="156563"/>
    <lineage>
        <taxon>Eukaryota</taxon>
        <taxon>Metazoa</taxon>
        <taxon>Chordata</taxon>
        <taxon>Craniata</taxon>
        <taxon>Vertebrata</taxon>
        <taxon>Euteleostomi</taxon>
        <taxon>Archelosauria</taxon>
        <taxon>Archosauria</taxon>
        <taxon>Dinosauria</taxon>
        <taxon>Saurischia</taxon>
        <taxon>Theropoda</taxon>
        <taxon>Coelurosauria</taxon>
        <taxon>Aves</taxon>
        <taxon>Neognathae</taxon>
        <taxon>Neoaves</taxon>
        <taxon>Telluraves</taxon>
        <taxon>Australaves</taxon>
        <taxon>Passeriformes</taxon>
        <taxon>Paridae</taxon>
        <taxon>Cyanistes</taxon>
    </lineage>
</organism>
<evidence type="ECO:0000256" key="25">
    <source>
        <dbReference type="ARBA" id="ARBA00035845"/>
    </source>
</evidence>
<feature type="region of interest" description="Disordered" evidence="33">
    <location>
        <begin position="982"/>
        <end position="1004"/>
    </location>
</feature>
<dbReference type="GO" id="GO:0061631">
    <property type="term" value="F:ubiquitin conjugating enzyme activity"/>
    <property type="evidence" value="ECO:0007669"/>
    <property type="project" value="UniProtKB-EC"/>
</dbReference>
<keyword evidence="22" id="KW-0472">Membrane</keyword>
<keyword evidence="9" id="KW-0132">Cell division</keyword>
<evidence type="ECO:0000256" key="20">
    <source>
        <dbReference type="ARBA" id="ARBA00022843"/>
    </source>
</evidence>
<dbReference type="CDD" id="cd00022">
    <property type="entry name" value="BIR"/>
    <property type="match status" value="1"/>
</dbReference>
<dbReference type="Gene3D" id="1.10.1170.10">
    <property type="entry name" value="Inhibitor Of Apoptosis Protein (2mihbC-IAP-1), Chain A"/>
    <property type="match status" value="1"/>
</dbReference>
<dbReference type="Pfam" id="PF00179">
    <property type="entry name" value="UQ_con"/>
    <property type="match status" value="1"/>
</dbReference>
<evidence type="ECO:0000256" key="28">
    <source>
        <dbReference type="ARBA" id="ARBA00069601"/>
    </source>
</evidence>
<dbReference type="GO" id="GO:0051301">
    <property type="term" value="P:cell division"/>
    <property type="evidence" value="ECO:0007669"/>
    <property type="project" value="UniProtKB-KW"/>
</dbReference>
<keyword evidence="18" id="KW-0833">Ubl conjugation pathway</keyword>
<evidence type="ECO:0000256" key="18">
    <source>
        <dbReference type="ARBA" id="ARBA00022786"/>
    </source>
</evidence>
<dbReference type="GO" id="GO:0006915">
    <property type="term" value="P:apoptotic process"/>
    <property type="evidence" value="ECO:0007669"/>
    <property type="project" value="UniProtKB-KW"/>
</dbReference>
<feature type="compositionally biased region" description="Polar residues" evidence="33">
    <location>
        <begin position="533"/>
        <end position="549"/>
    </location>
</feature>
<evidence type="ECO:0000256" key="31">
    <source>
        <dbReference type="ARBA" id="ARBA00081222"/>
    </source>
</evidence>
<evidence type="ECO:0000313" key="35">
    <source>
        <dbReference type="Ensembl" id="ENSCCEP00000007597.1"/>
    </source>
</evidence>
<dbReference type="Pfam" id="PF12356">
    <property type="entry name" value="BIRC6"/>
    <property type="match status" value="1"/>
</dbReference>